<evidence type="ECO:0000313" key="6">
    <source>
        <dbReference type="Proteomes" id="UP000662857"/>
    </source>
</evidence>
<dbReference type="PROSITE" id="PS00622">
    <property type="entry name" value="HTH_LUXR_1"/>
    <property type="match status" value="1"/>
</dbReference>
<dbReference type="SUPFAM" id="SSF52540">
    <property type="entry name" value="P-loop containing nucleoside triphosphate hydrolases"/>
    <property type="match status" value="1"/>
</dbReference>
<dbReference type="GO" id="GO:0005524">
    <property type="term" value="F:ATP binding"/>
    <property type="evidence" value="ECO:0007669"/>
    <property type="project" value="UniProtKB-KW"/>
</dbReference>
<dbReference type="RefSeq" id="WP_239674698.1">
    <property type="nucleotide sequence ID" value="NZ_CP070499.1"/>
</dbReference>
<dbReference type="Gene3D" id="1.25.40.10">
    <property type="entry name" value="Tetratricopeptide repeat domain"/>
    <property type="match status" value="1"/>
</dbReference>
<dbReference type="Gene3D" id="1.10.10.10">
    <property type="entry name" value="Winged helix-like DNA-binding domain superfamily/Winged helix DNA-binding domain"/>
    <property type="match status" value="1"/>
</dbReference>
<dbReference type="GO" id="GO:0004016">
    <property type="term" value="F:adenylate cyclase activity"/>
    <property type="evidence" value="ECO:0007669"/>
    <property type="project" value="TreeGrafter"/>
</dbReference>
<keyword evidence="6" id="KW-1185">Reference proteome</keyword>
<sequence>MSATGAVGREELLARAWKQLRDDHSVVVTGPAGAGKSTVLDALARRAADAGDRVLRCAPVEAETGLPFLALIDLLAGLDGDPAWAQLTPSWQASLAAVRHGAVPPGDQAQQLVIRLAARQLCRVVARRRPLLLVIDDLQWLDPASEQVLAFIARRVGDAPVRALVSQRSASAAAAGTVAAAPLTADPDRPDGALASPHAPPVCPPPVHQLSLPPLSLAVLRELLIDQLGVVPPPATLRRIHATSAGNPLFALELVRALARLPQPPAPEEPLPVPDRLRGLMRERLTAVPAATQQTLLLVAAAARPTGALLRLAGRRHASAHLATAAELGIVEVSHGGVVRFTHPLLAATVYGDAPPTRRKQAHAQLAAAVTDPIERARHRARAAHGPDEAVARSLIRAAQVARRRGAPAVAAELAQAAADRTPQPARAGDRILRAAADALAAGLCDQARHLAESVLANATAPRQRVAAWLVVLDATSQALPHAEPLLAQALADAGDRPRLQAQIRVRAVTKALMEGELPRALAEADRCAQLAETAQDQDTLLRVLCMRAVAELSMGRAEVAATIGRAQQLAGELPHPPTYHGPRHLLARSYLHQDRFEEARAELTPLIAQAEAAGQVEDLAALLRNLAEVELRAGRCRPALAAAHRSLQLVEDADLSTGPVLSVAALAEAVGGDPDRARALAERGVALASADGDQFSLSRNLHALGLATLMTGETSTAVAALRRVAQIEARMGELDPTLFRWHADHVEALVADQELTEAAAALATFRPPASRLRRRSVLAALARAEAWSLLAQGDAAHAAGQLRLAAAELTGMPLEYGRTLYALGVAERRRRRRTAARTAFRDALAIFEQAGAAPWAQRTRAELAAPEPTGGGELTTIEHRIAELVTAGATNQQVASALSVSVKTVEAHLTRIYRKRGVRSRAELAGAFATEQRIKGFS</sequence>
<dbReference type="SUPFAM" id="SSF48452">
    <property type="entry name" value="TPR-like"/>
    <property type="match status" value="1"/>
</dbReference>
<proteinExistence type="predicted"/>
<dbReference type="CDD" id="cd06170">
    <property type="entry name" value="LuxR_C_like"/>
    <property type="match status" value="1"/>
</dbReference>
<feature type="domain" description="HTH luxR-type" evidence="4">
    <location>
        <begin position="868"/>
        <end position="933"/>
    </location>
</feature>
<dbReference type="Gene3D" id="3.40.50.300">
    <property type="entry name" value="P-loop containing nucleotide triphosphate hydrolases"/>
    <property type="match status" value="1"/>
</dbReference>
<evidence type="ECO:0000256" key="3">
    <source>
        <dbReference type="SAM" id="MobiDB-lite"/>
    </source>
</evidence>
<evidence type="ECO:0000259" key="4">
    <source>
        <dbReference type="PROSITE" id="PS50043"/>
    </source>
</evidence>
<dbReference type="Pfam" id="PF13191">
    <property type="entry name" value="AAA_16"/>
    <property type="match status" value="1"/>
</dbReference>
<dbReference type="GO" id="GO:0006355">
    <property type="term" value="P:regulation of DNA-templated transcription"/>
    <property type="evidence" value="ECO:0007669"/>
    <property type="project" value="InterPro"/>
</dbReference>
<dbReference type="SMART" id="SM00421">
    <property type="entry name" value="HTH_LUXR"/>
    <property type="match status" value="1"/>
</dbReference>
<dbReference type="InterPro" id="IPR041664">
    <property type="entry name" value="AAA_16"/>
</dbReference>
<dbReference type="PROSITE" id="PS50043">
    <property type="entry name" value="HTH_LUXR_2"/>
    <property type="match status" value="1"/>
</dbReference>
<evidence type="ECO:0000313" key="5">
    <source>
        <dbReference type="EMBL" id="QSB12658.1"/>
    </source>
</evidence>
<protein>
    <submittedName>
        <fullName evidence="5">AAA family ATPase</fullName>
    </submittedName>
</protein>
<dbReference type="InterPro" id="IPR000792">
    <property type="entry name" value="Tscrpt_reg_LuxR_C"/>
</dbReference>
<accession>A0A895YG55</accession>
<dbReference type="Pfam" id="PF00196">
    <property type="entry name" value="GerE"/>
    <property type="match status" value="1"/>
</dbReference>
<name>A0A895YG55_9ACTN</name>
<keyword evidence="2" id="KW-0067">ATP-binding</keyword>
<dbReference type="GO" id="GO:0003677">
    <property type="term" value="F:DNA binding"/>
    <property type="evidence" value="ECO:0007669"/>
    <property type="project" value="InterPro"/>
</dbReference>
<gene>
    <name evidence="5" type="ORF">JQS43_13190</name>
</gene>
<dbReference type="PANTHER" id="PTHR16305:SF35">
    <property type="entry name" value="TRANSCRIPTIONAL ACTIVATOR DOMAIN"/>
    <property type="match status" value="1"/>
</dbReference>
<dbReference type="PRINTS" id="PR00038">
    <property type="entry name" value="HTHLUXR"/>
</dbReference>
<dbReference type="EMBL" id="CP070499">
    <property type="protein sequence ID" value="QSB12658.1"/>
    <property type="molecule type" value="Genomic_DNA"/>
</dbReference>
<feature type="region of interest" description="Disordered" evidence="3">
    <location>
        <begin position="182"/>
        <end position="201"/>
    </location>
</feature>
<dbReference type="PANTHER" id="PTHR16305">
    <property type="entry name" value="TESTICULAR SOLUBLE ADENYLYL CYCLASE"/>
    <property type="match status" value="1"/>
</dbReference>
<evidence type="ECO:0000256" key="1">
    <source>
        <dbReference type="ARBA" id="ARBA00022741"/>
    </source>
</evidence>
<dbReference type="AlphaFoldDB" id="A0A895YG55"/>
<dbReference type="SUPFAM" id="SSF46894">
    <property type="entry name" value="C-terminal effector domain of the bipartite response regulators"/>
    <property type="match status" value="1"/>
</dbReference>
<dbReference type="GO" id="GO:0005737">
    <property type="term" value="C:cytoplasm"/>
    <property type="evidence" value="ECO:0007669"/>
    <property type="project" value="TreeGrafter"/>
</dbReference>
<dbReference type="InterPro" id="IPR011990">
    <property type="entry name" value="TPR-like_helical_dom_sf"/>
</dbReference>
<dbReference type="Proteomes" id="UP000662857">
    <property type="component" value="Chromosome"/>
</dbReference>
<reference evidence="5" key="1">
    <citation type="submission" date="2021-02" db="EMBL/GenBank/DDBJ databases">
        <title>Natrosporangium hydrolyticum gen. nov., sp. nov, a haloalkaliphilic actinobacterium from a soda solonchak soil.</title>
        <authorList>
            <person name="Sorokin D.Y."/>
            <person name="Khijniak T.V."/>
            <person name="Zakharycheva A.P."/>
            <person name="Boueva O.V."/>
            <person name="Ariskina E.V."/>
            <person name="Hahnke R.L."/>
            <person name="Bunk B."/>
            <person name="Sproer C."/>
            <person name="Schumann P."/>
            <person name="Evtushenko L.I."/>
            <person name="Kublanov I.V."/>
        </authorList>
    </citation>
    <scope>NUCLEOTIDE SEQUENCE</scope>
    <source>
        <strain evidence="5">DSM 106523</strain>
    </source>
</reference>
<dbReference type="InterPro" id="IPR016032">
    <property type="entry name" value="Sig_transdc_resp-reg_C-effctor"/>
</dbReference>
<evidence type="ECO:0000256" key="2">
    <source>
        <dbReference type="ARBA" id="ARBA00022840"/>
    </source>
</evidence>
<dbReference type="InterPro" id="IPR036388">
    <property type="entry name" value="WH-like_DNA-bd_sf"/>
</dbReference>
<keyword evidence="1" id="KW-0547">Nucleotide-binding</keyword>
<dbReference type="KEGG" id="nhy:JQS43_13190"/>
<organism evidence="5 6">
    <name type="scientific">Natronosporangium hydrolyticum</name>
    <dbReference type="NCBI Taxonomy" id="2811111"/>
    <lineage>
        <taxon>Bacteria</taxon>
        <taxon>Bacillati</taxon>
        <taxon>Actinomycetota</taxon>
        <taxon>Actinomycetes</taxon>
        <taxon>Micromonosporales</taxon>
        <taxon>Micromonosporaceae</taxon>
        <taxon>Natronosporangium</taxon>
    </lineage>
</organism>
<dbReference type="InterPro" id="IPR027417">
    <property type="entry name" value="P-loop_NTPase"/>
</dbReference>